<dbReference type="EMBL" id="CP090896">
    <property type="protein sequence ID" value="ULT85303.1"/>
    <property type="molecule type" value="Genomic_DNA"/>
</dbReference>
<evidence type="ECO:0000313" key="1">
    <source>
        <dbReference type="EMBL" id="ULT85303.1"/>
    </source>
</evidence>
<evidence type="ECO:0000313" key="2">
    <source>
        <dbReference type="Proteomes" id="UP000827892"/>
    </source>
</evidence>
<accession>A0AAE9CX33</accession>
<reference evidence="1 2" key="1">
    <citation type="submission" date="2022-05" db="EMBL/GenBank/DDBJ databases">
        <title>Chromosome-level reference genomes for two strains of Caenorhabditis briggsae: an improved platform for comparative genomics.</title>
        <authorList>
            <person name="Stevens L."/>
            <person name="Andersen E.C."/>
        </authorList>
    </citation>
    <scope>NUCLEOTIDE SEQUENCE [LARGE SCALE GENOMIC DNA]</scope>
    <source>
        <strain evidence="1">QX1410_ONT</strain>
        <tissue evidence="1">Whole-organism</tissue>
    </source>
</reference>
<name>A0AAE9CX33_CAEBR</name>
<sequence length="103" mass="11712">MRFRVSGLSSTPKYFSTSIHLIQLDSIANIDPAYIPPLRQQHEEAMMENLERAEMGFGWAARRKVYIVPAQQKGDVKEILRNVPEVQARVLGEEITSGEITKQ</sequence>
<proteinExistence type="predicted"/>
<organism evidence="1 2">
    <name type="scientific">Caenorhabditis briggsae</name>
    <dbReference type="NCBI Taxonomy" id="6238"/>
    <lineage>
        <taxon>Eukaryota</taxon>
        <taxon>Metazoa</taxon>
        <taxon>Ecdysozoa</taxon>
        <taxon>Nematoda</taxon>
        <taxon>Chromadorea</taxon>
        <taxon>Rhabditida</taxon>
        <taxon>Rhabditina</taxon>
        <taxon>Rhabditomorpha</taxon>
        <taxon>Rhabditoidea</taxon>
        <taxon>Rhabditidae</taxon>
        <taxon>Peloderinae</taxon>
        <taxon>Caenorhabditis</taxon>
    </lineage>
</organism>
<dbReference type="AlphaFoldDB" id="A0AAE9CX33"/>
<protein>
    <submittedName>
        <fullName evidence="1">Uncharacterized protein</fullName>
    </submittedName>
</protein>
<gene>
    <name evidence="1" type="ORF">L3Y34_013835</name>
</gene>
<dbReference type="Proteomes" id="UP000827892">
    <property type="component" value="Chromosome X"/>
</dbReference>